<dbReference type="SUPFAM" id="SSF52777">
    <property type="entry name" value="CoA-dependent acyltransferases"/>
    <property type="match status" value="1"/>
</dbReference>
<dbReference type="Pfam" id="PF00755">
    <property type="entry name" value="Carn_acyltransf"/>
    <property type="match status" value="1"/>
</dbReference>
<accession>A0A8S0Z2J7</accession>
<dbReference type="GO" id="GO:0007274">
    <property type="term" value="P:neuromuscular synaptic transmission"/>
    <property type="evidence" value="ECO:0007669"/>
    <property type="project" value="TreeGrafter"/>
</dbReference>
<comment type="catalytic activity">
    <reaction evidence="3">
        <text>4,8-dimethylnonanoyl-CoA + (R)-carnitine = O-4,8-dimethylnonanoyl-(R)-carnitine + CoA</text>
        <dbReference type="Rhea" id="RHEA:44860"/>
        <dbReference type="ChEBI" id="CHEBI:16347"/>
        <dbReference type="ChEBI" id="CHEBI:57287"/>
        <dbReference type="ChEBI" id="CHEBI:77061"/>
        <dbReference type="ChEBI" id="CHEBI:84654"/>
    </reaction>
</comment>
<dbReference type="GO" id="GO:0005737">
    <property type="term" value="C:cytoplasm"/>
    <property type="evidence" value="ECO:0007669"/>
    <property type="project" value="TreeGrafter"/>
</dbReference>
<keyword evidence="2" id="KW-0808">Transferase</keyword>
<dbReference type="Proteomes" id="UP000494256">
    <property type="component" value="Unassembled WGS sequence"/>
</dbReference>
<dbReference type="GO" id="GO:0008292">
    <property type="term" value="P:acetylcholine biosynthetic process"/>
    <property type="evidence" value="ECO:0007669"/>
    <property type="project" value="TreeGrafter"/>
</dbReference>
<dbReference type="PANTHER" id="PTHR22589:SF14">
    <property type="entry name" value="CHOLINE O-ACETYLTRANSFERASE"/>
    <property type="match status" value="1"/>
</dbReference>
<name>A0A8S0Z2J7_ARCPL</name>
<protein>
    <recommendedName>
        <fullName evidence="4">Choline/carnitine acyltransferase domain-containing protein</fullName>
    </recommendedName>
</protein>
<gene>
    <name evidence="5" type="ORF">APLA_LOCUS2724</name>
</gene>
<keyword evidence="2" id="KW-0012">Acyltransferase</keyword>
<sequence>MRTFSDHIVLCVVTAWGESLLSLPKRWLSTQVYGSEDEDFQNIQLPKLPVPELETTMEIYLEFASVVVSQQALEHSRGLARGFMEELGPRLQEMLLDRQKEMDNWVSSYSPRK</sequence>
<dbReference type="GO" id="GO:0045202">
    <property type="term" value="C:synapse"/>
    <property type="evidence" value="ECO:0007669"/>
    <property type="project" value="GOC"/>
</dbReference>
<reference evidence="5 6" key="1">
    <citation type="submission" date="2020-04" db="EMBL/GenBank/DDBJ databases">
        <authorList>
            <person name="Wallbank WR R."/>
            <person name="Pardo Diaz C."/>
            <person name="Kozak K."/>
            <person name="Martin S."/>
            <person name="Jiggins C."/>
            <person name="Moest M."/>
            <person name="Warren A I."/>
            <person name="Byers J.R.P. K."/>
            <person name="Montejo-Kovacevich G."/>
            <person name="Yen C E."/>
        </authorList>
    </citation>
    <scope>NUCLEOTIDE SEQUENCE [LARGE SCALE GENOMIC DNA]</scope>
</reference>
<organism evidence="5 6">
    <name type="scientific">Arctia plantaginis</name>
    <name type="common">Wood tiger moth</name>
    <name type="synonym">Phalaena plantaginis</name>
    <dbReference type="NCBI Taxonomy" id="874455"/>
    <lineage>
        <taxon>Eukaryota</taxon>
        <taxon>Metazoa</taxon>
        <taxon>Ecdysozoa</taxon>
        <taxon>Arthropoda</taxon>
        <taxon>Hexapoda</taxon>
        <taxon>Insecta</taxon>
        <taxon>Pterygota</taxon>
        <taxon>Neoptera</taxon>
        <taxon>Endopterygota</taxon>
        <taxon>Lepidoptera</taxon>
        <taxon>Glossata</taxon>
        <taxon>Ditrysia</taxon>
        <taxon>Noctuoidea</taxon>
        <taxon>Erebidae</taxon>
        <taxon>Arctiinae</taxon>
        <taxon>Arctia</taxon>
    </lineage>
</organism>
<dbReference type="OrthoDB" id="6107607at2759"/>
<evidence type="ECO:0000313" key="5">
    <source>
        <dbReference type="EMBL" id="CAB3226851.1"/>
    </source>
</evidence>
<evidence type="ECO:0000313" key="6">
    <source>
        <dbReference type="Proteomes" id="UP000494256"/>
    </source>
</evidence>
<dbReference type="InterPro" id="IPR000542">
    <property type="entry name" value="Carn_acyl_trans"/>
</dbReference>
<comment type="caution">
    <text evidence="5">The sequence shown here is derived from an EMBL/GenBank/DDBJ whole genome shotgun (WGS) entry which is preliminary data.</text>
</comment>
<evidence type="ECO:0000256" key="3">
    <source>
        <dbReference type="ARBA" id="ARBA00048999"/>
    </source>
</evidence>
<proteinExistence type="predicted"/>
<dbReference type="GO" id="GO:0043005">
    <property type="term" value="C:neuron projection"/>
    <property type="evidence" value="ECO:0007669"/>
    <property type="project" value="TreeGrafter"/>
</dbReference>
<comment type="pathway">
    <text evidence="1">Lipid metabolism; fatty acid beta-oxidation.</text>
</comment>
<dbReference type="Gene3D" id="1.10.275.20">
    <property type="entry name" value="Choline/Carnitine o-acyltransferase"/>
    <property type="match status" value="1"/>
</dbReference>
<dbReference type="InterPro" id="IPR042572">
    <property type="entry name" value="Carn_acyl_trans_N"/>
</dbReference>
<feature type="domain" description="Choline/carnitine acyltransferase" evidence="4">
    <location>
        <begin position="48"/>
        <end position="108"/>
    </location>
</feature>
<dbReference type="PANTHER" id="PTHR22589">
    <property type="entry name" value="CARNITINE O-ACYLTRANSFERASE"/>
    <property type="match status" value="1"/>
</dbReference>
<dbReference type="InterPro" id="IPR039551">
    <property type="entry name" value="Cho/carn_acyl_trans"/>
</dbReference>
<evidence type="ECO:0000256" key="1">
    <source>
        <dbReference type="ARBA" id="ARBA00005005"/>
    </source>
</evidence>
<dbReference type="GO" id="GO:0004102">
    <property type="term" value="F:choline O-acetyltransferase activity"/>
    <property type="evidence" value="ECO:0007669"/>
    <property type="project" value="TreeGrafter"/>
</dbReference>
<dbReference type="AlphaFoldDB" id="A0A8S0Z2J7"/>
<dbReference type="EMBL" id="CADEBD010000275">
    <property type="protein sequence ID" value="CAB3226851.1"/>
    <property type="molecule type" value="Genomic_DNA"/>
</dbReference>
<evidence type="ECO:0000256" key="2">
    <source>
        <dbReference type="ARBA" id="ARBA00023315"/>
    </source>
</evidence>
<evidence type="ECO:0000259" key="4">
    <source>
        <dbReference type="Pfam" id="PF00755"/>
    </source>
</evidence>